<feature type="region of interest" description="Disordered" evidence="3">
    <location>
        <begin position="758"/>
        <end position="780"/>
    </location>
</feature>
<dbReference type="Pfam" id="PF00200">
    <property type="entry name" value="Disintegrin"/>
    <property type="match status" value="1"/>
</dbReference>
<evidence type="ECO:0000256" key="2">
    <source>
        <dbReference type="PROSITE-ProRule" id="PRU00276"/>
    </source>
</evidence>
<dbReference type="Pfam" id="PF16698">
    <property type="entry name" value="ADAM17_MPD"/>
    <property type="match status" value="1"/>
</dbReference>
<feature type="domain" description="Disintegrin" evidence="5">
    <location>
        <begin position="461"/>
        <end position="550"/>
    </location>
</feature>
<sequence length="780" mass="86009">MHLVQRITMSFYIFSLPIASFGGLLSDRLRTFDILKPQDVGHKIVKRGTTPSSNQYNHIQDTRFSALGKEFRLTLTPKTGLLSSDLEVIVQGADGVSKSVAIDKQSFYSGHVFGEKESEVNLHIHDRQMTGSVRTGAETFYFEPADLHLPVENTATLVYRKSDIITTPLSAESNHSVCGYTEPDQEALLGESEVDPAEPLLHRKTRDIPTFAPTHTRCGLRVVADYRFFNSVGGKSAKRTITYLINVIDRVNAIYNATNWNEGHEKDPLLGYGFVIQAINVLTEPTVVKEGGAHYNDRVTGRTSKEILDLFSRDSDHAKYCLAHLFTDQTLESAVLGLAYVGNGRPGSAGGICSVPYHKDGRSLHLNSGLTTARNNYDQIVITREMELVTAHELGHNWGSQHDPETRECTPESRVGGRFLMYMYSVSGLESNNKFFSPCSRRSVRDVIINKAASCFYRPEKSLCGNFLVEEGEECDAGYIGAEDKDTCCDQRCRLRTGAKCSDKNSVCCANCQMQAAGTRCSDGSSQLCEGASFCNGLSANCPKAPPVPDGTPCVDEGMCRSGHCMSFCETRGLKSCVCDNITESCFYCCRREGDPCQPFSFSGKHKPVPNGRPCIQGHCSTGVCEQTIRDFSARVWTVIERIDFSNFAAFLKNNLVGVVIILSLIVWIPASLMIHKMDKEFEQENSEVMDNLRRSISSQHQHNVNIRSATRAQTTPLLSGDRKYVRHAANGAGRKSPLLADIVMANLKQTNGVHRATSANHTSNTHRVVASNGVQETAT</sequence>
<dbReference type="EMBL" id="BDGG01000012">
    <property type="protein sequence ID" value="GAV05778.1"/>
    <property type="molecule type" value="Genomic_DNA"/>
</dbReference>
<feature type="domain" description="Peptidase M12B" evidence="6">
    <location>
        <begin position="216"/>
        <end position="460"/>
    </location>
</feature>
<feature type="transmembrane region" description="Helical" evidence="4">
    <location>
        <begin position="7"/>
        <end position="25"/>
    </location>
</feature>
<feature type="active site" evidence="2">
    <location>
        <position position="393"/>
    </location>
</feature>
<evidence type="ECO:0000256" key="4">
    <source>
        <dbReference type="SAM" id="Phobius"/>
    </source>
</evidence>
<dbReference type="InterPro" id="IPR001762">
    <property type="entry name" value="Disintegrin_dom"/>
</dbReference>
<feature type="binding site" evidence="2">
    <location>
        <position position="396"/>
    </location>
    <ligand>
        <name>Zn(2+)</name>
        <dbReference type="ChEBI" id="CHEBI:29105"/>
        <note>catalytic</note>
    </ligand>
</feature>
<dbReference type="Pfam" id="PF01562">
    <property type="entry name" value="Pep_M12B_propep"/>
    <property type="match status" value="1"/>
</dbReference>
<dbReference type="InterPro" id="IPR001590">
    <property type="entry name" value="Peptidase_M12B"/>
</dbReference>
<dbReference type="PROSITE" id="PS50214">
    <property type="entry name" value="DISINTEGRIN_2"/>
    <property type="match status" value="1"/>
</dbReference>
<accession>A0A1D1W0W9</accession>
<comment type="caution">
    <text evidence="7">The sequence shown here is derived from an EMBL/GenBank/DDBJ whole genome shotgun (WGS) entry which is preliminary data.</text>
</comment>
<dbReference type="InterPro" id="IPR036436">
    <property type="entry name" value="Disintegrin_dom_sf"/>
</dbReference>
<dbReference type="Proteomes" id="UP000186922">
    <property type="component" value="Unassembled WGS sequence"/>
</dbReference>
<dbReference type="CDD" id="cd14246">
    <property type="entry name" value="ADAM17_MPD"/>
    <property type="match status" value="1"/>
</dbReference>
<dbReference type="FunFam" id="4.10.70.10:FF:000003">
    <property type="entry name" value="Disintegrin and metalloproteinase domain-containing protein 17"/>
    <property type="match status" value="1"/>
</dbReference>
<dbReference type="SUPFAM" id="SSF57552">
    <property type="entry name" value="Blood coagulation inhibitor (disintegrin)"/>
    <property type="match status" value="1"/>
</dbReference>
<organism evidence="7 8">
    <name type="scientific">Ramazzottius varieornatus</name>
    <name type="common">Water bear</name>
    <name type="synonym">Tardigrade</name>
    <dbReference type="NCBI Taxonomy" id="947166"/>
    <lineage>
        <taxon>Eukaryota</taxon>
        <taxon>Metazoa</taxon>
        <taxon>Ecdysozoa</taxon>
        <taxon>Tardigrada</taxon>
        <taxon>Eutardigrada</taxon>
        <taxon>Parachela</taxon>
        <taxon>Hypsibioidea</taxon>
        <taxon>Ramazzottiidae</taxon>
        <taxon>Ramazzottius</taxon>
    </lineage>
</organism>
<feature type="transmembrane region" description="Helical" evidence="4">
    <location>
        <begin position="656"/>
        <end position="675"/>
    </location>
</feature>
<dbReference type="SUPFAM" id="SSF55486">
    <property type="entry name" value="Metalloproteases ('zincins'), catalytic domain"/>
    <property type="match status" value="1"/>
</dbReference>
<dbReference type="InterPro" id="IPR051489">
    <property type="entry name" value="ADAM_Metalloproteinase"/>
</dbReference>
<proteinExistence type="predicted"/>
<dbReference type="GO" id="GO:0004222">
    <property type="term" value="F:metalloendopeptidase activity"/>
    <property type="evidence" value="ECO:0007669"/>
    <property type="project" value="InterPro"/>
</dbReference>
<dbReference type="GO" id="GO:0005886">
    <property type="term" value="C:plasma membrane"/>
    <property type="evidence" value="ECO:0007669"/>
    <property type="project" value="TreeGrafter"/>
</dbReference>
<feature type="binding site" evidence="2">
    <location>
        <position position="402"/>
    </location>
    <ligand>
        <name>Zn(2+)</name>
        <dbReference type="ChEBI" id="CHEBI:29105"/>
        <note>catalytic</note>
    </ligand>
</feature>
<dbReference type="PROSITE" id="PS50215">
    <property type="entry name" value="ADAM_MEPRO"/>
    <property type="match status" value="1"/>
</dbReference>
<gene>
    <name evidence="7" type="primary">RvY_15856-1</name>
    <name evidence="7" type="synonym">RvY_15856.1</name>
    <name evidence="7" type="ORF">RvY_15856</name>
</gene>
<dbReference type="AlphaFoldDB" id="A0A1D1W0W9"/>
<keyword evidence="8" id="KW-1185">Reference proteome</keyword>
<evidence type="ECO:0000259" key="5">
    <source>
        <dbReference type="PROSITE" id="PS50214"/>
    </source>
</evidence>
<dbReference type="OrthoDB" id="2131567at2759"/>
<dbReference type="SMART" id="SM00050">
    <property type="entry name" value="DISIN"/>
    <property type="match status" value="1"/>
</dbReference>
<dbReference type="Gene3D" id="4.10.70.30">
    <property type="match status" value="1"/>
</dbReference>
<dbReference type="InterPro" id="IPR002870">
    <property type="entry name" value="Peptidase_M12B_N"/>
</dbReference>
<evidence type="ECO:0000256" key="1">
    <source>
        <dbReference type="ARBA" id="ARBA00023157"/>
    </source>
</evidence>
<evidence type="ECO:0000313" key="7">
    <source>
        <dbReference type="EMBL" id="GAV05778.1"/>
    </source>
</evidence>
<dbReference type="GO" id="GO:0007219">
    <property type="term" value="P:Notch signaling pathway"/>
    <property type="evidence" value="ECO:0007669"/>
    <property type="project" value="TreeGrafter"/>
</dbReference>
<dbReference type="PANTHER" id="PTHR45702">
    <property type="entry name" value="ADAM10/ADAM17 METALLOPEPTIDASE FAMILY MEMBER"/>
    <property type="match status" value="1"/>
</dbReference>
<dbReference type="Pfam" id="PF13574">
    <property type="entry name" value="Reprolysin_2"/>
    <property type="match status" value="1"/>
</dbReference>
<evidence type="ECO:0000313" key="8">
    <source>
        <dbReference type="Proteomes" id="UP000186922"/>
    </source>
</evidence>
<keyword evidence="4" id="KW-0812">Transmembrane</keyword>
<dbReference type="PANTHER" id="PTHR45702:SF6">
    <property type="entry name" value="DISINTEGRIN AND METALLOPROTEINASE DOMAIN-CONTAINING PROTEIN 17"/>
    <property type="match status" value="1"/>
</dbReference>
<feature type="binding site" evidence="2">
    <location>
        <position position="392"/>
    </location>
    <ligand>
        <name>Zn(2+)</name>
        <dbReference type="ChEBI" id="CHEBI:29105"/>
        <note>catalytic</note>
    </ligand>
</feature>
<keyword evidence="1" id="KW-1015">Disulfide bond</keyword>
<comment type="caution">
    <text evidence="2">Lacks conserved residue(s) required for the propagation of feature annotation.</text>
</comment>
<evidence type="ECO:0000259" key="6">
    <source>
        <dbReference type="PROSITE" id="PS50215"/>
    </source>
</evidence>
<dbReference type="Gene3D" id="4.10.70.10">
    <property type="entry name" value="Disintegrin domain"/>
    <property type="match status" value="1"/>
</dbReference>
<keyword evidence="4" id="KW-0472">Membrane</keyword>
<keyword evidence="2" id="KW-0862">Zinc</keyword>
<keyword evidence="2" id="KW-0479">Metal-binding</keyword>
<evidence type="ECO:0000256" key="3">
    <source>
        <dbReference type="SAM" id="MobiDB-lite"/>
    </source>
</evidence>
<dbReference type="InterPro" id="IPR032029">
    <property type="entry name" value="ADAM17_MPD"/>
</dbReference>
<protein>
    <recommendedName>
        <fullName evidence="9">Peptidase M12B domain-containing protein</fullName>
    </recommendedName>
</protein>
<name>A0A1D1W0W9_RAMVA</name>
<evidence type="ECO:0008006" key="9">
    <source>
        <dbReference type="Google" id="ProtNLM"/>
    </source>
</evidence>
<dbReference type="Gene3D" id="3.40.390.10">
    <property type="entry name" value="Collagenase (Catalytic Domain)"/>
    <property type="match status" value="1"/>
</dbReference>
<reference evidence="7 8" key="1">
    <citation type="journal article" date="2016" name="Nat. Commun.">
        <title>Extremotolerant tardigrade genome and improved radiotolerance of human cultured cells by tardigrade-unique protein.</title>
        <authorList>
            <person name="Hashimoto T."/>
            <person name="Horikawa D.D."/>
            <person name="Saito Y."/>
            <person name="Kuwahara H."/>
            <person name="Kozuka-Hata H."/>
            <person name="Shin-I T."/>
            <person name="Minakuchi Y."/>
            <person name="Ohishi K."/>
            <person name="Motoyama A."/>
            <person name="Aizu T."/>
            <person name="Enomoto A."/>
            <person name="Kondo K."/>
            <person name="Tanaka S."/>
            <person name="Hara Y."/>
            <person name="Koshikawa S."/>
            <person name="Sagara H."/>
            <person name="Miura T."/>
            <person name="Yokobori S."/>
            <person name="Miyagawa K."/>
            <person name="Suzuki Y."/>
            <person name="Kubo T."/>
            <person name="Oyama M."/>
            <person name="Kohara Y."/>
            <person name="Fujiyama A."/>
            <person name="Arakawa K."/>
            <person name="Katayama T."/>
            <person name="Toyoda A."/>
            <person name="Kunieda T."/>
        </authorList>
    </citation>
    <scope>NUCLEOTIDE SEQUENCE [LARGE SCALE GENOMIC DNA]</scope>
    <source>
        <strain evidence="7 8">YOKOZUNA-1</strain>
    </source>
</reference>
<dbReference type="InterPro" id="IPR024079">
    <property type="entry name" value="MetalloPept_cat_dom_sf"/>
</dbReference>
<dbReference type="STRING" id="947166.A0A1D1W0W9"/>
<dbReference type="GO" id="GO:0006509">
    <property type="term" value="P:membrane protein ectodomain proteolysis"/>
    <property type="evidence" value="ECO:0007669"/>
    <property type="project" value="TreeGrafter"/>
</dbReference>
<keyword evidence="4" id="KW-1133">Transmembrane helix</keyword>
<dbReference type="GO" id="GO:0046872">
    <property type="term" value="F:metal ion binding"/>
    <property type="evidence" value="ECO:0007669"/>
    <property type="project" value="UniProtKB-KW"/>
</dbReference>